<dbReference type="Proteomes" id="UP001597349">
    <property type="component" value="Unassembled WGS sequence"/>
</dbReference>
<dbReference type="InterPro" id="IPR017853">
    <property type="entry name" value="GH"/>
</dbReference>
<proteinExistence type="inferred from homology"/>
<comment type="catalytic activity">
    <reaction evidence="1">
        <text>Hydrolysis of terminal non-reducing N-acetyl-D-hexosamine residues in N-acetyl-beta-D-hexosaminides.</text>
        <dbReference type="EC" id="3.2.1.52"/>
    </reaction>
</comment>
<keyword evidence="4" id="KW-0378">Hydrolase</keyword>
<evidence type="ECO:0000313" key="11">
    <source>
        <dbReference type="Proteomes" id="UP001597349"/>
    </source>
</evidence>
<evidence type="ECO:0000259" key="9">
    <source>
        <dbReference type="Pfam" id="PF02838"/>
    </source>
</evidence>
<keyword evidence="11" id="KW-1185">Reference proteome</keyword>
<dbReference type="InterPro" id="IPR015883">
    <property type="entry name" value="Glyco_hydro_20_cat"/>
</dbReference>
<dbReference type="InterPro" id="IPR025705">
    <property type="entry name" value="Beta_hexosaminidase_sua/sub"/>
</dbReference>
<dbReference type="Pfam" id="PF02838">
    <property type="entry name" value="Glyco_hydro_20b"/>
    <property type="match status" value="1"/>
</dbReference>
<evidence type="ECO:0000256" key="7">
    <source>
        <dbReference type="ARBA" id="ARBA00033000"/>
    </source>
</evidence>
<dbReference type="Pfam" id="PF00728">
    <property type="entry name" value="Glyco_hydro_20"/>
    <property type="match status" value="1"/>
</dbReference>
<dbReference type="SUPFAM" id="SSF51445">
    <property type="entry name" value="(Trans)glycosidases"/>
    <property type="match status" value="1"/>
</dbReference>
<evidence type="ECO:0000256" key="4">
    <source>
        <dbReference type="ARBA" id="ARBA00022801"/>
    </source>
</evidence>
<name>A0ABW4WSM8_9HYPH</name>
<evidence type="ECO:0000256" key="5">
    <source>
        <dbReference type="ARBA" id="ARBA00023295"/>
    </source>
</evidence>
<dbReference type="Gene3D" id="3.30.379.10">
    <property type="entry name" value="Chitobiase/beta-hexosaminidase domain 2-like"/>
    <property type="match status" value="1"/>
</dbReference>
<evidence type="ECO:0000259" key="8">
    <source>
        <dbReference type="Pfam" id="PF00728"/>
    </source>
</evidence>
<dbReference type="PRINTS" id="PR00738">
    <property type="entry name" value="GLHYDRLASE20"/>
</dbReference>
<feature type="domain" description="Glycoside hydrolase family 20 catalytic" evidence="8">
    <location>
        <begin position="280"/>
        <end position="648"/>
    </location>
</feature>
<protein>
    <recommendedName>
        <fullName evidence="3">beta-N-acetylhexosaminidase</fullName>
        <ecNumber evidence="3">3.2.1.52</ecNumber>
    </recommendedName>
    <alternativeName>
        <fullName evidence="6">Beta-N-acetylhexosaminidase</fullName>
    </alternativeName>
    <alternativeName>
        <fullName evidence="7">N-acetyl-beta-glucosaminidase</fullName>
    </alternativeName>
</protein>
<sequence length="674" mass="72463">MTLQSKSAFRLETTWAPATATDRLAYSLALTNLSSKAIEGFVLCVSGPARIDPAVTVEGGRLAQRLSNHSEFAPPDSFALGPHETWTVTVHGLSYPLRHWTDGATAAYLVLADGTVAPVALGPTKAIGDNAVLKRGAEIYPVPAQAPVPVSVIPWPRIVSVSGGRAVPRGLALRPKSAAAADAGAAFGDLVDSLFAVEGIVRNEAEGGLPVDLGIADGFGPEAYAIRFSADGVAVSAGTKTGLFYGLVTLGQMLRGARSHPETFFFPAEGEIRDEPALGWRGTHLDVARQFYATAEIKTFLRILAWNKLNRFHWHLYDDEGWRVEISAYPALTRIGAWRGHGLPVPPLLGSGPEPSGGYYTKAAVREVVQLAGQFGIEVVPEIDVPGHCYAMLQAIPELRDPGEIGEYFSVQGFPNNCINPARPETYLVLEKILDELIELFPFKTIHIGADEVPLGAWSGSPQALARLTELGGEGLAAAHAKRLNVVTNTHGADEIDGSGAAVLQAEFLKRIQSFLASRGCITGGWQEAAHGNVIDKQKSYLCGWRTVEASAALAGEGYAMVVCPGQVYYLDMANSPAWSEPGAAWAGWSDPEKLYGFDPVEGWTDKQKTKLLGVQACIWSEPMTDRAVFDRLVFPRISALAETGWTQPEKKSWERFKALAGLMPVLYGAAWRP</sequence>
<reference evidence="11" key="1">
    <citation type="journal article" date="2019" name="Int. J. Syst. Evol. Microbiol.">
        <title>The Global Catalogue of Microorganisms (GCM) 10K type strain sequencing project: providing services to taxonomists for standard genome sequencing and annotation.</title>
        <authorList>
            <consortium name="The Broad Institute Genomics Platform"/>
            <consortium name="The Broad Institute Genome Sequencing Center for Infectious Disease"/>
            <person name="Wu L."/>
            <person name="Ma J."/>
        </authorList>
    </citation>
    <scope>NUCLEOTIDE SEQUENCE [LARGE SCALE GENOMIC DNA]</scope>
    <source>
        <strain evidence="11">CGMCC 1.16226</strain>
    </source>
</reference>
<organism evidence="10 11">
    <name type="scientific">Mesorhizobium calcicola</name>
    <dbReference type="NCBI Taxonomy" id="1300310"/>
    <lineage>
        <taxon>Bacteria</taxon>
        <taxon>Pseudomonadati</taxon>
        <taxon>Pseudomonadota</taxon>
        <taxon>Alphaproteobacteria</taxon>
        <taxon>Hyphomicrobiales</taxon>
        <taxon>Phyllobacteriaceae</taxon>
        <taxon>Mesorhizobium</taxon>
    </lineage>
</organism>
<dbReference type="EC" id="3.2.1.52" evidence="3"/>
<comment type="caution">
    <text evidence="10">The sequence shown here is derived from an EMBL/GenBank/DDBJ whole genome shotgun (WGS) entry which is preliminary data.</text>
</comment>
<evidence type="ECO:0000313" key="10">
    <source>
        <dbReference type="EMBL" id="MFD2058973.1"/>
    </source>
</evidence>
<accession>A0ABW4WSM8</accession>
<dbReference type="SUPFAM" id="SSF55545">
    <property type="entry name" value="beta-N-acetylhexosaminidase-like domain"/>
    <property type="match status" value="1"/>
</dbReference>
<dbReference type="RefSeq" id="WP_379027492.1">
    <property type="nucleotide sequence ID" value="NZ_JBHUGY010000080.1"/>
</dbReference>
<dbReference type="PANTHER" id="PTHR22600:SF57">
    <property type="entry name" value="BETA-N-ACETYLHEXOSAMINIDASE"/>
    <property type="match status" value="1"/>
</dbReference>
<evidence type="ECO:0000256" key="1">
    <source>
        <dbReference type="ARBA" id="ARBA00001231"/>
    </source>
</evidence>
<evidence type="ECO:0000256" key="2">
    <source>
        <dbReference type="ARBA" id="ARBA00006285"/>
    </source>
</evidence>
<dbReference type="InterPro" id="IPR029018">
    <property type="entry name" value="Hex-like_dom2"/>
</dbReference>
<comment type="similarity">
    <text evidence="2">Belongs to the glycosyl hydrolase 20 family.</text>
</comment>
<keyword evidence="5" id="KW-0326">Glycosidase</keyword>
<evidence type="ECO:0000256" key="6">
    <source>
        <dbReference type="ARBA" id="ARBA00030512"/>
    </source>
</evidence>
<dbReference type="EMBL" id="JBHUGY010000080">
    <property type="protein sequence ID" value="MFD2058973.1"/>
    <property type="molecule type" value="Genomic_DNA"/>
</dbReference>
<dbReference type="PANTHER" id="PTHR22600">
    <property type="entry name" value="BETA-HEXOSAMINIDASE"/>
    <property type="match status" value="1"/>
</dbReference>
<feature type="domain" description="Beta-hexosaminidase bacterial type N-terminal" evidence="9">
    <location>
        <begin position="151"/>
        <end position="274"/>
    </location>
</feature>
<dbReference type="CDD" id="cd06563">
    <property type="entry name" value="GH20_chitobiase-like"/>
    <property type="match status" value="1"/>
</dbReference>
<evidence type="ECO:0000256" key="3">
    <source>
        <dbReference type="ARBA" id="ARBA00012663"/>
    </source>
</evidence>
<dbReference type="InterPro" id="IPR015882">
    <property type="entry name" value="HEX_bac_N"/>
</dbReference>
<gene>
    <name evidence="10" type="ORF">ACFSQT_39605</name>
</gene>
<dbReference type="Gene3D" id="3.20.20.80">
    <property type="entry name" value="Glycosidases"/>
    <property type="match status" value="1"/>
</dbReference>